<evidence type="ECO:0000313" key="4">
    <source>
        <dbReference type="Proteomes" id="UP001161017"/>
    </source>
</evidence>
<sequence>MDPVKAEDDFVIEDFEFLSFEEAAFSFEADKMPPPLAPPSIVREADSKRDGDVKEMKEVKEISESSQKVPAKVIVRSSKVESEDNHKPPPQLPKRMVERKSSSSSLPADKDLDLLLDEHQDLKSAHYDMRKELKAEKRENREQSLELRDLKRQNATMKEAYAAIQRELQQMSESGGKGGKLTKTEKAKYFEHFEMLEEKAAYFENEFRKRDTHLSYLTKQTRDANSDKENLEDETRRLNRKIRELSTSLTEARDDLLRLQPTAQISDSEIAEQYSNLCQQIAGWVDDATEDTEALETYFERINNLNELHTSIRDDVTNRMLGFAKKQQECLPLLLQHLIHCKVHEEILGTRIYVYGLDDAHASLLRGIEEGMADLTPKRDTLTIHRWRSETLSALLQMPDFTAEQDRLSLAFSQSLIAVLATLLHPNSPLDDLHTRITLPAIRLSNTLRTAATATISTYDFFNHQFARSNAQPFAVFRNEIAHYQMVDVATQKFVKGDSNVRVRESDGRIGEEMFVVSPGMVRSVEAGGEEERRERGRRKERTVLVKPVVLVKLDEPMGKRGKGPGVGLNRALGAWTGGWFGGSGGGGSANSRAHGDGGGGVGSDGDMGGDGAADHAKDEAGPKLVTWQDEVAH</sequence>
<dbReference type="Proteomes" id="UP001161017">
    <property type="component" value="Unassembled WGS sequence"/>
</dbReference>
<feature type="compositionally biased region" description="Basic and acidic residues" evidence="2">
    <location>
        <begin position="613"/>
        <end position="622"/>
    </location>
</feature>
<feature type="compositionally biased region" description="Basic and acidic residues" evidence="2">
    <location>
        <begin position="43"/>
        <end position="63"/>
    </location>
</feature>
<proteinExistence type="predicted"/>
<keyword evidence="1" id="KW-0175">Coiled coil</keyword>
<feature type="region of interest" description="Disordered" evidence="2">
    <location>
        <begin position="30"/>
        <end position="111"/>
    </location>
</feature>
<feature type="region of interest" description="Disordered" evidence="2">
    <location>
        <begin position="586"/>
        <end position="634"/>
    </location>
</feature>
<accession>A0AA43QR23</accession>
<keyword evidence="4" id="KW-1185">Reference proteome</keyword>
<gene>
    <name evidence="3" type="ORF">OHK93_000763</name>
</gene>
<dbReference type="EMBL" id="JAPUFD010000010">
    <property type="protein sequence ID" value="MDI1489566.1"/>
    <property type="molecule type" value="Genomic_DNA"/>
</dbReference>
<name>A0AA43QR23_9LECA</name>
<reference evidence="3" key="1">
    <citation type="journal article" date="2023" name="Genome Biol. Evol.">
        <title>First Whole Genome Sequence and Flow Cytometry Genome Size Data for the Lichen-Forming Fungus Ramalina farinacea (Ascomycota).</title>
        <authorList>
            <person name="Llewellyn T."/>
            <person name="Mian S."/>
            <person name="Hill R."/>
            <person name="Leitch I.J."/>
            <person name="Gaya E."/>
        </authorList>
    </citation>
    <scope>NUCLEOTIDE SEQUENCE</scope>
    <source>
        <strain evidence="3">LIQ254RAFAR</strain>
    </source>
</reference>
<organism evidence="3 4">
    <name type="scientific">Ramalina farinacea</name>
    <dbReference type="NCBI Taxonomy" id="258253"/>
    <lineage>
        <taxon>Eukaryota</taxon>
        <taxon>Fungi</taxon>
        <taxon>Dikarya</taxon>
        <taxon>Ascomycota</taxon>
        <taxon>Pezizomycotina</taxon>
        <taxon>Lecanoromycetes</taxon>
        <taxon>OSLEUM clade</taxon>
        <taxon>Lecanoromycetidae</taxon>
        <taxon>Lecanorales</taxon>
        <taxon>Lecanorineae</taxon>
        <taxon>Ramalinaceae</taxon>
        <taxon>Ramalina</taxon>
    </lineage>
</organism>
<feature type="compositionally biased region" description="Gly residues" evidence="2">
    <location>
        <begin position="597"/>
        <end position="612"/>
    </location>
</feature>
<dbReference type="AlphaFoldDB" id="A0AA43QR23"/>
<comment type="caution">
    <text evidence="3">The sequence shown here is derived from an EMBL/GenBank/DDBJ whole genome shotgun (WGS) entry which is preliminary data.</text>
</comment>
<protein>
    <submittedName>
        <fullName evidence="3">Uncharacterized protein</fullName>
    </submittedName>
</protein>
<evidence type="ECO:0000256" key="1">
    <source>
        <dbReference type="SAM" id="Coils"/>
    </source>
</evidence>
<evidence type="ECO:0000313" key="3">
    <source>
        <dbReference type="EMBL" id="MDI1489566.1"/>
    </source>
</evidence>
<feature type="coiled-coil region" evidence="1">
    <location>
        <begin position="130"/>
        <end position="174"/>
    </location>
</feature>
<evidence type="ECO:0000256" key="2">
    <source>
        <dbReference type="SAM" id="MobiDB-lite"/>
    </source>
</evidence>
<feature type="coiled-coil region" evidence="1">
    <location>
        <begin position="214"/>
        <end position="255"/>
    </location>
</feature>
<feature type="compositionally biased region" description="Basic and acidic residues" evidence="2">
    <location>
        <begin position="78"/>
        <end position="87"/>
    </location>
</feature>